<organism evidence="1">
    <name type="scientific">Proboscia inermis</name>
    <dbReference type="NCBI Taxonomy" id="420281"/>
    <lineage>
        <taxon>Eukaryota</taxon>
        <taxon>Sar</taxon>
        <taxon>Stramenopiles</taxon>
        <taxon>Ochrophyta</taxon>
        <taxon>Bacillariophyta</taxon>
        <taxon>Coscinodiscophyceae</taxon>
        <taxon>Rhizosoleniophycidae</taxon>
        <taxon>Rhizosoleniales</taxon>
        <taxon>Rhizosoleniaceae</taxon>
        <taxon>Proboscia</taxon>
    </lineage>
</organism>
<reference evidence="1" key="1">
    <citation type="submission" date="2021-01" db="EMBL/GenBank/DDBJ databases">
        <authorList>
            <person name="Corre E."/>
            <person name="Pelletier E."/>
            <person name="Niang G."/>
            <person name="Scheremetjew M."/>
            <person name="Finn R."/>
            <person name="Kale V."/>
            <person name="Holt S."/>
            <person name="Cochrane G."/>
            <person name="Meng A."/>
            <person name="Brown T."/>
            <person name="Cohen L."/>
        </authorList>
    </citation>
    <scope>NUCLEOTIDE SEQUENCE</scope>
    <source>
        <strain evidence="1">CCAP1064/1</strain>
    </source>
</reference>
<proteinExistence type="predicted"/>
<evidence type="ECO:0008006" key="2">
    <source>
        <dbReference type="Google" id="ProtNLM"/>
    </source>
</evidence>
<protein>
    <recommendedName>
        <fullName evidence="2">Lipocalin/cytosolic fatty-acid binding domain-containing protein</fullName>
    </recommendedName>
</protein>
<gene>
    <name evidence="1" type="ORF">PINE0816_LOCUS14479</name>
</gene>
<dbReference type="AlphaFoldDB" id="A0A7S0GIA4"/>
<dbReference type="InterPro" id="IPR012674">
    <property type="entry name" value="Calycin"/>
</dbReference>
<evidence type="ECO:0000313" key="1">
    <source>
        <dbReference type="EMBL" id="CAD8418344.1"/>
    </source>
</evidence>
<dbReference type="EMBL" id="HBEL01030996">
    <property type="protein sequence ID" value="CAD8418344.1"/>
    <property type="molecule type" value="Transcribed_RNA"/>
</dbReference>
<dbReference type="SUPFAM" id="SSF50814">
    <property type="entry name" value="Lipocalins"/>
    <property type="match status" value="1"/>
</dbReference>
<name>A0A7S0GIA4_9STRA</name>
<dbReference type="Gene3D" id="2.40.128.20">
    <property type="match status" value="1"/>
</dbReference>
<accession>A0A7S0GIA4</accession>
<sequence>MGGSLCASVGRGQPKDSSKLAVAPCFLPQVLDGPYWIVLYNEKDGYALVSGGQPFIPTKNGLCRTSERTTGNAGLWIFLRSSKRDNKKIDKVRKKAQDMGFDLSVLNDVKQGGFCKYPPFPLPQ</sequence>